<dbReference type="EMBL" id="JABCRI010000021">
    <property type="protein sequence ID" value="KAF8380595.1"/>
    <property type="molecule type" value="Genomic_DNA"/>
</dbReference>
<dbReference type="CDD" id="cd04216">
    <property type="entry name" value="Phytocyanin"/>
    <property type="match status" value="1"/>
</dbReference>
<dbReference type="GO" id="GO:0046872">
    <property type="term" value="F:metal ion binding"/>
    <property type="evidence" value="ECO:0007669"/>
    <property type="project" value="UniProtKB-KW"/>
</dbReference>
<evidence type="ECO:0000313" key="8">
    <source>
        <dbReference type="Proteomes" id="UP000655225"/>
    </source>
</evidence>
<protein>
    <recommendedName>
        <fullName evidence="6">Phytocyanin domain-containing protein</fullName>
    </recommendedName>
</protein>
<dbReference type="GO" id="GO:0005886">
    <property type="term" value="C:plasma membrane"/>
    <property type="evidence" value="ECO:0007669"/>
    <property type="project" value="TreeGrafter"/>
</dbReference>
<keyword evidence="1" id="KW-0479">Metal-binding</keyword>
<dbReference type="InterPro" id="IPR003245">
    <property type="entry name" value="Phytocyanin_dom"/>
</dbReference>
<name>A0A834YKD9_TETSI</name>
<reference evidence="7 8" key="1">
    <citation type="submission" date="2020-04" db="EMBL/GenBank/DDBJ databases">
        <title>Plant Genome Project.</title>
        <authorList>
            <person name="Zhang R.-G."/>
        </authorList>
    </citation>
    <scope>NUCLEOTIDE SEQUENCE [LARGE SCALE GENOMIC DNA]</scope>
    <source>
        <strain evidence="7">YNK0</strain>
        <tissue evidence="7">Leaf</tissue>
    </source>
</reference>
<dbReference type="PANTHER" id="PTHR33021">
    <property type="entry name" value="BLUE COPPER PROTEIN"/>
    <property type="match status" value="1"/>
</dbReference>
<dbReference type="Proteomes" id="UP000655225">
    <property type="component" value="Unassembled WGS sequence"/>
</dbReference>
<sequence length="178" mass="18302">MAMATALLILLFVAPAVHAKDITVGGNSGWDTGFNYVNWAATQTFSVGDRLVFTYGGSHSVDLVSKSDYDTCATSNVMASYSDGNTTITLNSTGSIYFLCPKSGHCGQGMKLAILVTASNTPSTTTSSPPPPKSPTTNTATNTTSPPPPSGATGSFYNLNILVVLASIVLAPALVVMG</sequence>
<evidence type="ECO:0000256" key="4">
    <source>
        <dbReference type="SAM" id="Phobius"/>
    </source>
</evidence>
<dbReference type="AlphaFoldDB" id="A0A834YKD9"/>
<comment type="caution">
    <text evidence="7">The sequence shown here is derived from an EMBL/GenBank/DDBJ whole genome shotgun (WGS) entry which is preliminary data.</text>
</comment>
<keyword evidence="4" id="KW-0812">Transmembrane</keyword>
<evidence type="ECO:0000256" key="1">
    <source>
        <dbReference type="ARBA" id="ARBA00022723"/>
    </source>
</evidence>
<feature type="chain" id="PRO_5032646325" description="Phytocyanin domain-containing protein" evidence="5">
    <location>
        <begin position="20"/>
        <end position="178"/>
    </location>
</feature>
<dbReference type="Gene3D" id="2.60.40.420">
    <property type="entry name" value="Cupredoxins - blue copper proteins"/>
    <property type="match status" value="1"/>
</dbReference>
<dbReference type="OMA" id="DYVTWAA"/>
<feature type="signal peptide" evidence="5">
    <location>
        <begin position="1"/>
        <end position="19"/>
    </location>
</feature>
<dbReference type="GO" id="GO:0009055">
    <property type="term" value="F:electron transfer activity"/>
    <property type="evidence" value="ECO:0007669"/>
    <property type="project" value="InterPro"/>
</dbReference>
<dbReference type="Pfam" id="PF02298">
    <property type="entry name" value="Cu_bind_like"/>
    <property type="match status" value="1"/>
</dbReference>
<feature type="domain" description="Phytocyanin" evidence="6">
    <location>
        <begin position="20"/>
        <end position="118"/>
    </location>
</feature>
<organism evidence="7 8">
    <name type="scientific">Tetracentron sinense</name>
    <name type="common">Spur-leaf</name>
    <dbReference type="NCBI Taxonomy" id="13715"/>
    <lineage>
        <taxon>Eukaryota</taxon>
        <taxon>Viridiplantae</taxon>
        <taxon>Streptophyta</taxon>
        <taxon>Embryophyta</taxon>
        <taxon>Tracheophyta</taxon>
        <taxon>Spermatophyta</taxon>
        <taxon>Magnoliopsida</taxon>
        <taxon>Trochodendrales</taxon>
        <taxon>Trochodendraceae</taxon>
        <taxon>Tetracentron</taxon>
    </lineage>
</organism>
<dbReference type="InterPro" id="IPR008972">
    <property type="entry name" value="Cupredoxin"/>
</dbReference>
<feature type="compositionally biased region" description="Low complexity" evidence="3">
    <location>
        <begin position="135"/>
        <end position="144"/>
    </location>
</feature>
<proteinExistence type="predicted"/>
<evidence type="ECO:0000256" key="3">
    <source>
        <dbReference type="SAM" id="MobiDB-lite"/>
    </source>
</evidence>
<keyword evidence="5" id="KW-0732">Signal</keyword>
<evidence type="ECO:0000259" key="6">
    <source>
        <dbReference type="PROSITE" id="PS51485"/>
    </source>
</evidence>
<feature type="transmembrane region" description="Helical" evidence="4">
    <location>
        <begin position="156"/>
        <end position="177"/>
    </location>
</feature>
<keyword evidence="8" id="KW-1185">Reference proteome</keyword>
<keyword evidence="4" id="KW-1133">Transmembrane helix</keyword>
<keyword evidence="2" id="KW-0325">Glycoprotein</keyword>
<dbReference type="PANTHER" id="PTHR33021:SF350">
    <property type="entry name" value="UCLACYANIN-2"/>
    <property type="match status" value="1"/>
</dbReference>
<dbReference type="InterPro" id="IPR039391">
    <property type="entry name" value="Phytocyanin-like"/>
</dbReference>
<keyword evidence="4" id="KW-0472">Membrane</keyword>
<dbReference type="OrthoDB" id="2331100at2759"/>
<evidence type="ECO:0000256" key="5">
    <source>
        <dbReference type="SAM" id="SignalP"/>
    </source>
</evidence>
<evidence type="ECO:0000313" key="7">
    <source>
        <dbReference type="EMBL" id="KAF8380595.1"/>
    </source>
</evidence>
<evidence type="ECO:0000256" key="2">
    <source>
        <dbReference type="ARBA" id="ARBA00023180"/>
    </source>
</evidence>
<dbReference type="FunFam" id="2.60.40.420:FF:000003">
    <property type="entry name" value="Blue copper"/>
    <property type="match status" value="1"/>
</dbReference>
<dbReference type="PROSITE" id="PS51485">
    <property type="entry name" value="PHYTOCYANIN"/>
    <property type="match status" value="1"/>
</dbReference>
<accession>A0A834YKD9</accession>
<feature type="region of interest" description="Disordered" evidence="3">
    <location>
        <begin position="120"/>
        <end position="151"/>
    </location>
</feature>
<gene>
    <name evidence="7" type="ORF">HHK36_028083</name>
</gene>
<dbReference type="SUPFAM" id="SSF49503">
    <property type="entry name" value="Cupredoxins"/>
    <property type="match status" value="1"/>
</dbReference>